<evidence type="ECO:0000256" key="2">
    <source>
        <dbReference type="ARBA" id="ARBA00022732"/>
    </source>
</evidence>
<organism evidence="5 6">
    <name type="scientific">Pelagibacter phage HTVC019P</name>
    <dbReference type="NCBI Taxonomy" id="1283079"/>
    <lineage>
        <taxon>Viruses</taxon>
        <taxon>Duplodnaviria</taxon>
        <taxon>Heunggongvirae</taxon>
        <taxon>Uroviricota</taxon>
        <taxon>Caudoviricetes</taxon>
        <taxon>Autographivirales</taxon>
        <taxon>Pelagivirus</taxon>
        <taxon>Pelagivirus HTVC019P</taxon>
    </lineage>
</organism>
<name>M1IPS2_9CAUD</name>
<accession>M1IPS2</accession>
<dbReference type="OrthoDB" id="27162at28883"/>
<protein>
    <submittedName>
        <fullName evidence="5">Tail fiber</fullName>
    </submittedName>
</protein>
<keyword evidence="3" id="KW-0946">Virion</keyword>
<dbReference type="EMBL" id="KC465901">
    <property type="protein sequence ID" value="AGE60615.1"/>
    <property type="molecule type" value="Genomic_DNA"/>
</dbReference>
<sequence length="491" mass="50184">MANSFVRYTGDNSTTSYSIPFSYRSTADLTVTLAGSVTTAFSLNSAGTTLTFNSAPAQDAAIEIRRRTSQTTKLVDYASGSVLTENDLDTDSDQAFFMSQEAIDDAGDVIKVSNTNFQWDTQNKRLTNVADPVDNTDAVNKQFISTNLPNITTVSGISADVTTVAGISANVTTVANDATDIGLVATNIGSVNTVAADITKVIAVANDLAEAVSEVETVANDLNEATSEIDTVANAITNVDTVGTNIANVNTVGGISANVTTVAGISADVTSVAGISTAVSNVNSNSTNINAVNTNSANINTVAGIDTDVTSVAGISSAVSAVNSNSTNINAVNANSTNINTVASNNTNINTVATNNANITSVAGISADVTTVATDIANVNSVATNIASVNSFANSYRIGATDPTTSLDEGDLFYNSTANVLKYYTGTAWQQISSDTDVKTLVSANDTTAGFLNGKLVAGSNVTFTENNDGGDETLSISATDNSIPFAIALG</sequence>
<evidence type="ECO:0000259" key="4">
    <source>
        <dbReference type="Pfam" id="PF03906"/>
    </source>
</evidence>
<dbReference type="KEGG" id="vg:14697568"/>
<reference evidence="5 6" key="1">
    <citation type="journal article" date="2013" name="Nature">
        <title>Abundant SAR11 viruses in the ocean.</title>
        <authorList>
            <person name="Zhao Y."/>
            <person name="Temperton B."/>
            <person name="Thrash J.C."/>
            <person name="Schwalbach M.S."/>
            <person name="Vergin K.L."/>
            <person name="Landry Z.C."/>
            <person name="Ellisman M."/>
            <person name="Deerinck T."/>
            <person name="Sullivan M.B."/>
            <person name="Giovannoni S.J."/>
        </authorList>
    </citation>
    <scope>NUCLEOTIDE SEQUENCE [LARGE SCALE GENOMIC DNA]</scope>
</reference>
<proteinExistence type="predicted"/>
<dbReference type="InterPro" id="IPR005604">
    <property type="entry name" value="Phage_T7_tail_fibre-like_N"/>
</dbReference>
<dbReference type="Pfam" id="PF03906">
    <property type="entry name" value="Phage_T7_tail"/>
    <property type="match status" value="1"/>
</dbReference>
<keyword evidence="6" id="KW-1185">Reference proteome</keyword>
<comment type="subcellular location">
    <subcellularLocation>
        <location evidence="1">Virion</location>
    </subcellularLocation>
</comment>
<evidence type="ECO:0000256" key="3">
    <source>
        <dbReference type="ARBA" id="ARBA00022844"/>
    </source>
</evidence>
<evidence type="ECO:0000256" key="1">
    <source>
        <dbReference type="ARBA" id="ARBA00004328"/>
    </source>
</evidence>
<dbReference type="GO" id="GO:0098015">
    <property type="term" value="C:virus tail"/>
    <property type="evidence" value="ECO:0007669"/>
    <property type="project" value="UniProtKB-KW"/>
</dbReference>
<dbReference type="Proteomes" id="UP000011295">
    <property type="component" value="Segment"/>
</dbReference>
<dbReference type="GeneID" id="14697568"/>
<evidence type="ECO:0000313" key="6">
    <source>
        <dbReference type="Proteomes" id="UP000011295"/>
    </source>
</evidence>
<keyword evidence="2" id="KW-1227">Viral tail protein</keyword>
<dbReference type="RefSeq" id="YP_007517845.1">
    <property type="nucleotide sequence ID" value="NC_020483.1"/>
</dbReference>
<feature type="domain" description="Bacteriophage T7 tail fibre protein-like N-terminal" evidence="4">
    <location>
        <begin position="3"/>
        <end position="115"/>
    </location>
</feature>
<evidence type="ECO:0000313" key="5">
    <source>
        <dbReference type="EMBL" id="AGE60615.1"/>
    </source>
</evidence>